<name>A0A7C9HRC5_9BACT</name>
<gene>
    <name evidence="1" type="ORF">F0475_02450</name>
</gene>
<reference evidence="1 2" key="1">
    <citation type="submission" date="2019-09" db="EMBL/GenBank/DDBJ databases">
        <title>Prevotella A2879 sp. nov., isolated from an abscess of a patient.</title>
        <authorList>
            <person name="Buhl M."/>
            <person name="Oberhettinger P."/>
        </authorList>
    </citation>
    <scope>NUCLEOTIDE SEQUENCE [LARGE SCALE GENOMIC DNA]</scope>
    <source>
        <strain evidence="1 2">A2879</strain>
    </source>
</reference>
<comment type="caution">
    <text evidence="1">The sequence shown here is derived from an EMBL/GenBank/DDBJ whole genome shotgun (WGS) entry which is preliminary data.</text>
</comment>
<dbReference type="RefSeq" id="WP_155715237.1">
    <property type="nucleotide sequence ID" value="NZ_VVIQ01000002.1"/>
</dbReference>
<dbReference type="Proteomes" id="UP000482295">
    <property type="component" value="Unassembled WGS sequence"/>
</dbReference>
<dbReference type="AlphaFoldDB" id="A0A7C9HRC5"/>
<evidence type="ECO:0000313" key="1">
    <source>
        <dbReference type="EMBL" id="MUL27202.1"/>
    </source>
</evidence>
<evidence type="ECO:0000313" key="2">
    <source>
        <dbReference type="Proteomes" id="UP000482295"/>
    </source>
</evidence>
<accession>A0A7C9HRC5</accession>
<proteinExistence type="predicted"/>
<organism evidence="1 2">
    <name type="scientific">Prevotella vespertina</name>
    <dbReference type="NCBI Taxonomy" id="2608404"/>
    <lineage>
        <taxon>Bacteria</taxon>
        <taxon>Pseudomonadati</taxon>
        <taxon>Bacteroidota</taxon>
        <taxon>Bacteroidia</taxon>
        <taxon>Bacteroidales</taxon>
        <taxon>Prevotellaceae</taxon>
        <taxon>Prevotella</taxon>
    </lineage>
</organism>
<dbReference type="EMBL" id="VVIQ01000002">
    <property type="protein sequence ID" value="MUL27202.1"/>
    <property type="molecule type" value="Genomic_DNA"/>
</dbReference>
<sequence length="75" mass="8645">MKKNKEKITLQGYYEKLPEAEYPKTNFINTVVSKTGVSTATVRNWIFYGMKPANDKHINVLVELTGIPAEELWEK</sequence>
<keyword evidence="2" id="KW-1185">Reference proteome</keyword>
<protein>
    <submittedName>
        <fullName evidence="1">Uncharacterized protein</fullName>
    </submittedName>
</protein>